<proteinExistence type="predicted"/>
<dbReference type="EMBL" id="VXPY01000007">
    <property type="protein sequence ID" value="MYD88850.1"/>
    <property type="molecule type" value="Genomic_DNA"/>
</dbReference>
<comment type="caution">
    <text evidence="2">The sequence shown here is derived from an EMBL/GenBank/DDBJ whole genome shotgun (WGS) entry which is preliminary data.</text>
</comment>
<evidence type="ECO:0000313" key="2">
    <source>
        <dbReference type="EMBL" id="MYD88850.1"/>
    </source>
</evidence>
<gene>
    <name evidence="2" type="ORF">F4Y08_00710</name>
</gene>
<dbReference type="AlphaFoldDB" id="A0A6B1DMY7"/>
<name>A0A6B1DMY7_9CHLR</name>
<sequence>MSDTTAPGRFWQLDRFTISLLALIGTLFLVALVSVVANRDQTNIEALPLYRTDNSPEAVVYNGYLSLQRGEMDQYEKLFAPERWEELNEKDGDMLFGYYSPGTFGLKIVDATVDGSAAVVTVAVYRTDDRGFFGLRSIQADQWTVDVEQFDGQWKLLNRLPQS</sequence>
<evidence type="ECO:0000256" key="1">
    <source>
        <dbReference type="SAM" id="Phobius"/>
    </source>
</evidence>
<protein>
    <submittedName>
        <fullName evidence="2">Uncharacterized protein</fullName>
    </submittedName>
</protein>
<keyword evidence="1" id="KW-1133">Transmembrane helix</keyword>
<reference evidence="2" key="1">
    <citation type="submission" date="2019-09" db="EMBL/GenBank/DDBJ databases">
        <title>Characterisation of the sponge microbiome using genome-centric metagenomics.</title>
        <authorList>
            <person name="Engelberts J.P."/>
            <person name="Robbins S.J."/>
            <person name="De Goeij J.M."/>
            <person name="Aranda M."/>
            <person name="Bell S.C."/>
            <person name="Webster N.S."/>
        </authorList>
    </citation>
    <scope>NUCLEOTIDE SEQUENCE</scope>
    <source>
        <strain evidence="2">SB0662_bin_9</strain>
    </source>
</reference>
<feature type="transmembrane region" description="Helical" evidence="1">
    <location>
        <begin position="16"/>
        <end position="37"/>
    </location>
</feature>
<keyword evidence="1" id="KW-0472">Membrane</keyword>
<organism evidence="2">
    <name type="scientific">Caldilineaceae bacterium SB0662_bin_9</name>
    <dbReference type="NCBI Taxonomy" id="2605258"/>
    <lineage>
        <taxon>Bacteria</taxon>
        <taxon>Bacillati</taxon>
        <taxon>Chloroflexota</taxon>
        <taxon>Caldilineae</taxon>
        <taxon>Caldilineales</taxon>
        <taxon>Caldilineaceae</taxon>
    </lineage>
</organism>
<keyword evidence="1" id="KW-0812">Transmembrane</keyword>
<accession>A0A6B1DMY7</accession>